<accession>A0ABQ3K0I0</accession>
<evidence type="ECO:0000256" key="2">
    <source>
        <dbReference type="ARBA" id="ARBA00023015"/>
    </source>
</evidence>
<keyword evidence="7" id="KW-1185">Reference proteome</keyword>
<dbReference type="Gene3D" id="1.10.10.10">
    <property type="entry name" value="Winged helix-like DNA-binding domain superfamily/Winged helix DNA-binding domain"/>
    <property type="match status" value="1"/>
</dbReference>
<protein>
    <submittedName>
        <fullName evidence="6">Small neutral protease regulatory protein</fullName>
    </submittedName>
</protein>
<evidence type="ECO:0000256" key="1">
    <source>
        <dbReference type="ARBA" id="ARBA00009437"/>
    </source>
</evidence>
<dbReference type="GO" id="GO:0006508">
    <property type="term" value="P:proteolysis"/>
    <property type="evidence" value="ECO:0007669"/>
    <property type="project" value="UniProtKB-KW"/>
</dbReference>
<evidence type="ECO:0000313" key="6">
    <source>
        <dbReference type="EMBL" id="GHF94170.1"/>
    </source>
</evidence>
<dbReference type="PROSITE" id="PS50931">
    <property type="entry name" value="HTH_LYSR"/>
    <property type="match status" value="1"/>
</dbReference>
<dbReference type="SUPFAM" id="SSF46785">
    <property type="entry name" value="Winged helix' DNA-binding domain"/>
    <property type="match status" value="1"/>
</dbReference>
<reference evidence="7" key="1">
    <citation type="journal article" date="2019" name="Int. J. Syst. Evol. Microbiol.">
        <title>The Global Catalogue of Microorganisms (GCM) 10K type strain sequencing project: providing services to taxonomists for standard genome sequencing and annotation.</title>
        <authorList>
            <consortium name="The Broad Institute Genomics Platform"/>
            <consortium name="The Broad Institute Genome Sequencing Center for Infectious Disease"/>
            <person name="Wu L."/>
            <person name="Ma J."/>
        </authorList>
    </citation>
    <scope>NUCLEOTIDE SEQUENCE [LARGE SCALE GENOMIC DNA]</scope>
    <source>
        <strain evidence="7">CGMCC 4.7680</strain>
    </source>
</reference>
<dbReference type="PANTHER" id="PTHR30346:SF30">
    <property type="entry name" value="SMALL NEUTRAL PROTEASE REGULATORY PROTEIN"/>
    <property type="match status" value="1"/>
</dbReference>
<comment type="similarity">
    <text evidence="1">Belongs to the LysR transcriptional regulatory family.</text>
</comment>
<dbReference type="PANTHER" id="PTHR30346">
    <property type="entry name" value="TRANSCRIPTIONAL DUAL REGULATOR HCAR-RELATED"/>
    <property type="match status" value="1"/>
</dbReference>
<sequence length="385" mass="40821">MTLHRVVARPDHTDAARARTIRLNPRTATAFGDGDGQPAYARVRARIVRLESDVSADQAAYSGGVELELRHLRALVAVADARSLSRAARLLHVTQPALSGLLRRVEQAVGGALFVRSPSGCVPTRLGADVVADARGVLAGVSALTERIGERRAPAGPVRVGGYCGFLHLAVSHWLRERPWSQGVSVHEDPDESATLAQLAAGGLDLALVYLPPLPGSVIPDGVETLVVHPREPVFVILSPDHPLAGTRAVPLAGLGEHPWADDPPGTTRWSAYLQRVCRSHGVALDQPHRPQCLATLLDLVGAGMAVAPALATRRDRPGTIAVRAIEGAPLWQELRLCYRPGTPVAAHAEEIHAAVVASYAGRQGCSAAFDTWWHAGGRELLPAG</sequence>
<keyword evidence="6" id="KW-0645">Protease</keyword>
<evidence type="ECO:0000259" key="5">
    <source>
        <dbReference type="PROSITE" id="PS50931"/>
    </source>
</evidence>
<gene>
    <name evidence="6" type="primary">mprR</name>
    <name evidence="6" type="ORF">GCM10017567_05800</name>
</gene>
<name>A0ABQ3K0I0_9PSEU</name>
<dbReference type="Pfam" id="PF00126">
    <property type="entry name" value="HTH_1"/>
    <property type="match status" value="1"/>
</dbReference>
<dbReference type="CDD" id="cd05466">
    <property type="entry name" value="PBP2_LTTR_substrate"/>
    <property type="match status" value="1"/>
</dbReference>
<dbReference type="Pfam" id="PF03466">
    <property type="entry name" value="LysR_substrate"/>
    <property type="match status" value="1"/>
</dbReference>
<dbReference type="EMBL" id="BNAW01000002">
    <property type="protein sequence ID" value="GHF94170.1"/>
    <property type="molecule type" value="Genomic_DNA"/>
</dbReference>
<keyword evidence="6" id="KW-0378">Hydrolase</keyword>
<feature type="domain" description="HTH lysR-type" evidence="5">
    <location>
        <begin position="67"/>
        <end position="124"/>
    </location>
</feature>
<keyword evidence="2" id="KW-0805">Transcription regulation</keyword>
<dbReference type="InterPro" id="IPR036388">
    <property type="entry name" value="WH-like_DNA-bd_sf"/>
</dbReference>
<evidence type="ECO:0000313" key="7">
    <source>
        <dbReference type="Proteomes" id="UP000649955"/>
    </source>
</evidence>
<organism evidence="6 7">
    <name type="scientific">Amycolatopsis bullii</name>
    <dbReference type="NCBI Taxonomy" id="941987"/>
    <lineage>
        <taxon>Bacteria</taxon>
        <taxon>Bacillati</taxon>
        <taxon>Actinomycetota</taxon>
        <taxon>Actinomycetes</taxon>
        <taxon>Pseudonocardiales</taxon>
        <taxon>Pseudonocardiaceae</taxon>
        <taxon>Amycolatopsis</taxon>
    </lineage>
</organism>
<keyword evidence="4" id="KW-0804">Transcription</keyword>
<dbReference type="InterPro" id="IPR005119">
    <property type="entry name" value="LysR_subst-bd"/>
</dbReference>
<evidence type="ECO:0000256" key="4">
    <source>
        <dbReference type="ARBA" id="ARBA00023163"/>
    </source>
</evidence>
<dbReference type="PRINTS" id="PR00039">
    <property type="entry name" value="HTHLYSR"/>
</dbReference>
<dbReference type="SUPFAM" id="SSF53850">
    <property type="entry name" value="Periplasmic binding protein-like II"/>
    <property type="match status" value="1"/>
</dbReference>
<keyword evidence="3" id="KW-0238">DNA-binding</keyword>
<dbReference type="Gene3D" id="3.40.190.10">
    <property type="entry name" value="Periplasmic binding protein-like II"/>
    <property type="match status" value="2"/>
</dbReference>
<dbReference type="InterPro" id="IPR000847">
    <property type="entry name" value="LysR_HTH_N"/>
</dbReference>
<dbReference type="GO" id="GO:0008233">
    <property type="term" value="F:peptidase activity"/>
    <property type="evidence" value="ECO:0007669"/>
    <property type="project" value="UniProtKB-KW"/>
</dbReference>
<dbReference type="Proteomes" id="UP000649955">
    <property type="component" value="Unassembled WGS sequence"/>
</dbReference>
<evidence type="ECO:0000256" key="3">
    <source>
        <dbReference type="ARBA" id="ARBA00023125"/>
    </source>
</evidence>
<comment type="caution">
    <text evidence="6">The sequence shown here is derived from an EMBL/GenBank/DDBJ whole genome shotgun (WGS) entry which is preliminary data.</text>
</comment>
<proteinExistence type="inferred from homology"/>
<dbReference type="InterPro" id="IPR036390">
    <property type="entry name" value="WH_DNA-bd_sf"/>
</dbReference>